<proteinExistence type="predicted"/>
<dbReference type="AlphaFoldDB" id="A0A4Y3KQA5"/>
<feature type="compositionally biased region" description="Low complexity" evidence="1">
    <location>
        <begin position="55"/>
        <end position="72"/>
    </location>
</feature>
<feature type="transmembrane region" description="Helical" evidence="2">
    <location>
        <begin position="154"/>
        <end position="174"/>
    </location>
</feature>
<comment type="caution">
    <text evidence="3">The sequence shown here is derived from an EMBL/GenBank/DDBJ whole genome shotgun (WGS) entry which is preliminary data.</text>
</comment>
<evidence type="ECO:0000256" key="2">
    <source>
        <dbReference type="SAM" id="Phobius"/>
    </source>
</evidence>
<dbReference type="RefSeq" id="WP_082156425.1">
    <property type="nucleotide sequence ID" value="NZ_BJLQ01000039.1"/>
</dbReference>
<reference evidence="3 4" key="1">
    <citation type="submission" date="2019-06" db="EMBL/GenBank/DDBJ databases">
        <title>Whole genome shotgun sequence of Cellulomonas gelida NBRC 3748.</title>
        <authorList>
            <person name="Hosoyama A."/>
            <person name="Uohara A."/>
            <person name="Ohji S."/>
            <person name="Ichikawa N."/>
        </authorList>
    </citation>
    <scope>NUCLEOTIDE SEQUENCE [LARGE SCALE GENOMIC DNA]</scope>
    <source>
        <strain evidence="3 4">NBRC 3748</strain>
    </source>
</reference>
<evidence type="ECO:0000313" key="3">
    <source>
        <dbReference type="EMBL" id="GEA85564.1"/>
    </source>
</evidence>
<feature type="compositionally biased region" description="Polar residues" evidence="1">
    <location>
        <begin position="15"/>
        <end position="29"/>
    </location>
</feature>
<feature type="transmembrane region" description="Helical" evidence="2">
    <location>
        <begin position="100"/>
        <end position="133"/>
    </location>
</feature>
<keyword evidence="2" id="KW-0472">Membrane</keyword>
<dbReference type="InterPro" id="IPR021385">
    <property type="entry name" value="DUF3017"/>
</dbReference>
<keyword evidence="2" id="KW-0812">Transmembrane</keyword>
<dbReference type="Pfam" id="PF11222">
    <property type="entry name" value="DUF3017"/>
    <property type="match status" value="1"/>
</dbReference>
<sequence length="179" mass="17884">MVHERVHGHVHRSTARSSEQGPTLHDQSTPPAAAPAVAPGAPGPWAPFGPEQPSGGEPAVAELPGGGAVPPVAEVPAVERPLDPRAIARASLQASRNASLWWTGGGVVVACVVALVAGTAAGAWTLSAMLAAAAGVRAVRPEPGPVALSVRSRAVDVTILCFLAIAIAVLAALLPTPEV</sequence>
<name>A0A4Y3KQA5_9CELL</name>
<keyword evidence="2" id="KW-1133">Transmembrane helix</keyword>
<protein>
    <recommendedName>
        <fullName evidence="5">DUF3017 domain-containing protein</fullName>
    </recommendedName>
</protein>
<feature type="region of interest" description="Disordered" evidence="1">
    <location>
        <begin position="1"/>
        <end position="72"/>
    </location>
</feature>
<dbReference type="EMBL" id="BJLQ01000039">
    <property type="protein sequence ID" value="GEA85564.1"/>
    <property type="molecule type" value="Genomic_DNA"/>
</dbReference>
<dbReference type="Proteomes" id="UP000320461">
    <property type="component" value="Unassembled WGS sequence"/>
</dbReference>
<evidence type="ECO:0008006" key="5">
    <source>
        <dbReference type="Google" id="ProtNLM"/>
    </source>
</evidence>
<organism evidence="3 4">
    <name type="scientific">Cellulomonas gelida</name>
    <dbReference type="NCBI Taxonomy" id="1712"/>
    <lineage>
        <taxon>Bacteria</taxon>
        <taxon>Bacillati</taxon>
        <taxon>Actinomycetota</taxon>
        <taxon>Actinomycetes</taxon>
        <taxon>Micrococcales</taxon>
        <taxon>Cellulomonadaceae</taxon>
        <taxon>Cellulomonas</taxon>
    </lineage>
</organism>
<evidence type="ECO:0000313" key="4">
    <source>
        <dbReference type="Proteomes" id="UP000320461"/>
    </source>
</evidence>
<accession>A0A4Y3KQA5</accession>
<keyword evidence="4" id="KW-1185">Reference proteome</keyword>
<feature type="compositionally biased region" description="Low complexity" evidence="1">
    <location>
        <begin position="30"/>
        <end position="40"/>
    </location>
</feature>
<evidence type="ECO:0000256" key="1">
    <source>
        <dbReference type="SAM" id="MobiDB-lite"/>
    </source>
</evidence>
<gene>
    <name evidence="3" type="ORF">CGE01nite_28150</name>
</gene>